<accession>A0ABQ6G8G2</accession>
<evidence type="ECO:0000259" key="6">
    <source>
        <dbReference type="PROSITE" id="PS50011"/>
    </source>
</evidence>
<dbReference type="Proteomes" id="UP001344906">
    <property type="component" value="Unassembled WGS sequence"/>
</dbReference>
<evidence type="ECO:0000256" key="4">
    <source>
        <dbReference type="ARBA" id="ARBA00022777"/>
    </source>
</evidence>
<evidence type="ECO:0000256" key="2">
    <source>
        <dbReference type="ARBA" id="ARBA00022679"/>
    </source>
</evidence>
<feature type="domain" description="Protein kinase" evidence="6">
    <location>
        <begin position="12"/>
        <end position="130"/>
    </location>
</feature>
<evidence type="ECO:0000256" key="1">
    <source>
        <dbReference type="ARBA" id="ARBA00012513"/>
    </source>
</evidence>
<evidence type="ECO:0000313" key="8">
    <source>
        <dbReference type="Proteomes" id="UP001344906"/>
    </source>
</evidence>
<keyword evidence="4" id="KW-0418">Kinase</keyword>
<dbReference type="InterPro" id="IPR011009">
    <property type="entry name" value="Kinase-like_dom_sf"/>
</dbReference>
<comment type="caution">
    <text evidence="7">The sequence shown here is derived from an EMBL/GenBank/DDBJ whole genome shotgun (WGS) entry which is preliminary data.</text>
</comment>
<protein>
    <recommendedName>
        <fullName evidence="1">non-specific serine/threonine protein kinase</fullName>
        <ecNumber evidence="1">2.7.11.1</ecNumber>
    </recommendedName>
</protein>
<evidence type="ECO:0000313" key="7">
    <source>
        <dbReference type="EMBL" id="GLV60917.1"/>
    </source>
</evidence>
<keyword evidence="8" id="KW-1185">Reference proteome</keyword>
<dbReference type="EMBL" id="BSRI01000002">
    <property type="protein sequence ID" value="GLV60917.1"/>
    <property type="molecule type" value="Genomic_DNA"/>
</dbReference>
<dbReference type="InterPro" id="IPR000719">
    <property type="entry name" value="Prot_kinase_dom"/>
</dbReference>
<dbReference type="SUPFAM" id="SSF56112">
    <property type="entry name" value="Protein kinase-like (PK-like)"/>
    <property type="match status" value="1"/>
</dbReference>
<keyword evidence="3" id="KW-0547">Nucleotide-binding</keyword>
<dbReference type="PROSITE" id="PS50011">
    <property type="entry name" value="PROTEIN_KINASE_DOM"/>
    <property type="match status" value="1"/>
</dbReference>
<gene>
    <name evidence="7" type="ORF">KDH_77360</name>
</gene>
<dbReference type="Pfam" id="PF00069">
    <property type="entry name" value="Pkinase"/>
    <property type="match status" value="1"/>
</dbReference>
<evidence type="ECO:0000256" key="5">
    <source>
        <dbReference type="ARBA" id="ARBA00022840"/>
    </source>
</evidence>
<proteinExistence type="predicted"/>
<dbReference type="PANTHER" id="PTHR43289">
    <property type="entry name" value="MITOGEN-ACTIVATED PROTEIN KINASE KINASE KINASE 20-RELATED"/>
    <property type="match status" value="1"/>
</dbReference>
<name>A0ABQ6G8G2_9CHLR</name>
<dbReference type="EC" id="2.7.11.1" evidence="1"/>
<dbReference type="Gene3D" id="3.30.200.20">
    <property type="entry name" value="Phosphorylase Kinase, domain 1"/>
    <property type="match status" value="1"/>
</dbReference>
<sequence>MLSLEGKQLGNYDIIRRIRVGGMGAVYEGRQRTAFDRRVAIKVILGDYAADPDMRRRFAREARTVARLQHPHILPLIEFGDEQGILYLVMPYIEGGRSPVIYATISPTWVRCQQSINNCWTRSSAPMTII</sequence>
<organism evidence="7 8">
    <name type="scientific">Dictyobacter halimunensis</name>
    <dbReference type="NCBI Taxonomy" id="3026934"/>
    <lineage>
        <taxon>Bacteria</taxon>
        <taxon>Bacillati</taxon>
        <taxon>Chloroflexota</taxon>
        <taxon>Ktedonobacteria</taxon>
        <taxon>Ktedonobacterales</taxon>
        <taxon>Dictyobacteraceae</taxon>
        <taxon>Dictyobacter</taxon>
    </lineage>
</organism>
<evidence type="ECO:0000256" key="3">
    <source>
        <dbReference type="ARBA" id="ARBA00022741"/>
    </source>
</evidence>
<dbReference type="PANTHER" id="PTHR43289:SF6">
    <property type="entry name" value="SERINE_THREONINE-PROTEIN KINASE NEKL-3"/>
    <property type="match status" value="1"/>
</dbReference>
<keyword evidence="5" id="KW-0067">ATP-binding</keyword>
<keyword evidence="2" id="KW-0808">Transferase</keyword>
<reference evidence="7 8" key="1">
    <citation type="submission" date="2023-02" db="EMBL/GenBank/DDBJ databases">
        <title>Dictyobacter halimunensis sp. nov., a new member of the class Ktedonobacteria from forest soil in a geothermal area.</title>
        <authorList>
            <person name="Rachmania M.K."/>
            <person name="Ningsih F."/>
            <person name="Sakai Y."/>
            <person name="Yabe S."/>
            <person name="Yokota A."/>
            <person name="Sjamsuridzal W."/>
        </authorList>
    </citation>
    <scope>NUCLEOTIDE SEQUENCE [LARGE SCALE GENOMIC DNA]</scope>
    <source>
        <strain evidence="7 8">S3.2.2.5</strain>
    </source>
</reference>